<sequence length="254" mass="28705">MKFTLFTATLLVWMCVGESGDDRPPTCCLKVTNTRVPAENIVHYSIQESSGYCAIRAVRFHTRKNKIICSDPDSDWAKKVMKIVDGRTTAKPSIKPKCFTSTTNMIPTTTTTPETSGPKTETSETTTRDHPDCCLTVTNTRTPADNIVDYHIQDSSLCPIRAVRFRTIKNIYICSDPEGSWAKRAINEVNGRRTMTEEPSEELTANLITTTTAIQRPTNEGERTGTNTQTTWTRYGHLLLFYMLFYHDKHHNPC</sequence>
<name>A0A345D756_CTEID</name>
<evidence type="ECO:0000313" key="5">
    <source>
        <dbReference type="EMBL" id="AXF84186.1"/>
    </source>
</evidence>
<dbReference type="Gene3D" id="2.40.50.40">
    <property type="match status" value="2"/>
</dbReference>
<dbReference type="Pfam" id="PF00048">
    <property type="entry name" value="IL8"/>
    <property type="match status" value="2"/>
</dbReference>
<reference evidence="5" key="1">
    <citation type="submission" date="2017-08" db="EMBL/GenBank/DDBJ databases">
        <title>An investigation of the diversity and expression of chemokine superfamily by teleost fishes grass carp Ctenopharyngodon idella.</title>
        <authorList>
            <person name="Liao Z."/>
            <person name="Su J."/>
        </authorList>
    </citation>
    <scope>NUCLEOTIDE SEQUENCE</scope>
</reference>
<evidence type="ECO:0000259" key="4">
    <source>
        <dbReference type="SMART" id="SM00199"/>
    </source>
</evidence>
<dbReference type="GO" id="GO:0005615">
    <property type="term" value="C:extracellular space"/>
    <property type="evidence" value="ECO:0007669"/>
    <property type="project" value="UniProtKB-KW"/>
</dbReference>
<dbReference type="InterPro" id="IPR001811">
    <property type="entry name" value="Chemokine_IL8-like_dom"/>
</dbReference>
<accession>A0A345D756</accession>
<feature type="domain" description="Chemokine interleukin-8-like" evidence="4">
    <location>
        <begin position="24"/>
        <end position="84"/>
    </location>
</feature>
<proteinExistence type="evidence at transcript level"/>
<dbReference type="PANTHER" id="PTHR12015">
    <property type="entry name" value="SMALL INDUCIBLE CYTOKINE A"/>
    <property type="match status" value="1"/>
</dbReference>
<organism evidence="5">
    <name type="scientific">Ctenopharyngodon idella</name>
    <name type="common">Grass carp</name>
    <name type="synonym">Leuciscus idella</name>
    <dbReference type="NCBI Taxonomy" id="7959"/>
    <lineage>
        <taxon>Eukaryota</taxon>
        <taxon>Metazoa</taxon>
        <taxon>Chordata</taxon>
        <taxon>Craniata</taxon>
        <taxon>Vertebrata</taxon>
        <taxon>Euteleostomi</taxon>
        <taxon>Actinopterygii</taxon>
        <taxon>Neopterygii</taxon>
        <taxon>Teleostei</taxon>
        <taxon>Ostariophysi</taxon>
        <taxon>Cypriniformes</taxon>
        <taxon>Xenocyprididae</taxon>
        <taxon>Xenocypridinae</taxon>
        <taxon>Ctenopharyngodon</taxon>
    </lineage>
</organism>
<feature type="domain" description="Chemokine interleukin-8-like" evidence="4">
    <location>
        <begin position="130"/>
        <end position="189"/>
    </location>
</feature>
<feature type="compositionally biased region" description="Low complexity" evidence="2">
    <location>
        <begin position="102"/>
        <end position="125"/>
    </location>
</feature>
<keyword evidence="3" id="KW-0732">Signal</keyword>
<evidence type="ECO:0000256" key="3">
    <source>
        <dbReference type="SAM" id="SignalP"/>
    </source>
</evidence>
<evidence type="ECO:0000256" key="2">
    <source>
        <dbReference type="SAM" id="MobiDB-lite"/>
    </source>
</evidence>
<dbReference type="GO" id="GO:0006955">
    <property type="term" value="P:immune response"/>
    <property type="evidence" value="ECO:0007669"/>
    <property type="project" value="InterPro"/>
</dbReference>
<evidence type="ECO:0000256" key="1">
    <source>
        <dbReference type="ARBA" id="ARBA00022514"/>
    </source>
</evidence>
<feature type="chain" id="PRO_5016765519" evidence="3">
    <location>
        <begin position="20"/>
        <end position="254"/>
    </location>
</feature>
<dbReference type="PANTHER" id="PTHR12015:SF177">
    <property type="entry name" value="CHEMOKINE INTERLEUKIN-8-LIKE DOMAIN-CONTAINING PROTEIN"/>
    <property type="match status" value="1"/>
</dbReference>
<dbReference type="InterPro" id="IPR039809">
    <property type="entry name" value="Chemokine_b/g/d"/>
</dbReference>
<keyword evidence="1" id="KW-0202">Cytokine</keyword>
<feature type="signal peptide" evidence="3">
    <location>
        <begin position="1"/>
        <end position="19"/>
    </location>
</feature>
<feature type="region of interest" description="Disordered" evidence="2">
    <location>
        <begin position="102"/>
        <end position="131"/>
    </location>
</feature>
<protein>
    <submittedName>
        <fullName evidence="5">Chemokine ligand 32a</fullName>
    </submittedName>
</protein>
<dbReference type="SMART" id="SM00199">
    <property type="entry name" value="SCY"/>
    <property type="match status" value="2"/>
</dbReference>
<dbReference type="AlphaFoldDB" id="A0A345D756"/>
<dbReference type="InterPro" id="IPR036048">
    <property type="entry name" value="Interleukin_8-like_sf"/>
</dbReference>
<dbReference type="SUPFAM" id="SSF54117">
    <property type="entry name" value="Interleukin 8-like chemokines"/>
    <property type="match status" value="2"/>
</dbReference>
<dbReference type="EMBL" id="MF783156">
    <property type="protein sequence ID" value="AXF84186.1"/>
    <property type="molecule type" value="mRNA"/>
</dbReference>
<dbReference type="GO" id="GO:0008009">
    <property type="term" value="F:chemokine activity"/>
    <property type="evidence" value="ECO:0007669"/>
    <property type="project" value="InterPro"/>
</dbReference>
<gene>
    <name evidence="5" type="primary">CCL32a.3</name>
</gene>